<protein>
    <submittedName>
        <fullName evidence="12">Amidotransferase hisH</fullName>
    </submittedName>
</protein>
<dbReference type="SUPFAM" id="SSF52317">
    <property type="entry name" value="Class I glutamine amidotransferase-like"/>
    <property type="match status" value="1"/>
</dbReference>
<dbReference type="Pfam" id="PF00117">
    <property type="entry name" value="GATase"/>
    <property type="match status" value="1"/>
</dbReference>
<accession>A0A7G5VUJ0</accession>
<dbReference type="GO" id="GO:0004359">
    <property type="term" value="F:glutaminase activity"/>
    <property type="evidence" value="ECO:0007669"/>
    <property type="project" value="UniProtKB-EC"/>
</dbReference>
<name>A0A7G5VUJ0_9RHOD</name>
<dbReference type="InterPro" id="IPR017926">
    <property type="entry name" value="GATASE"/>
</dbReference>
<dbReference type="GO" id="GO:0016829">
    <property type="term" value="F:lyase activity"/>
    <property type="evidence" value="ECO:0007669"/>
    <property type="project" value="UniProtKB-KW"/>
</dbReference>
<evidence type="ECO:0000313" key="12">
    <source>
        <dbReference type="EMBL" id="QMX77357.1"/>
    </source>
</evidence>
<reference evidence="12" key="1">
    <citation type="submission" date="2019-09" db="EMBL/GenBank/DDBJ databases">
        <authorList>
            <person name="Liu S.-L."/>
            <person name="Chiang Y.-R."/>
            <person name="Fu H.-Y."/>
        </authorList>
    </citation>
    <scope>NUCLEOTIDE SEQUENCE</scope>
    <source>
        <strain evidence="12">THAL066</strain>
    </source>
</reference>
<feature type="active site" evidence="10">
    <location>
        <position position="146"/>
    </location>
</feature>
<keyword evidence="3" id="KW-0028">Amino-acid biosynthesis</keyword>
<evidence type="ECO:0000256" key="6">
    <source>
        <dbReference type="ARBA" id="ARBA00023102"/>
    </source>
</evidence>
<comment type="catalytic activity">
    <reaction evidence="8">
        <text>5-[(5-phospho-1-deoxy-D-ribulos-1-ylimino)methylamino]-1-(5-phospho-beta-D-ribosyl)imidazole-4-carboxamide + L-glutamine = D-erythro-1-(imidazol-4-yl)glycerol 3-phosphate + 5-amino-1-(5-phospho-beta-D-ribosyl)imidazole-4-carboxamide + L-glutamate + H(+)</text>
        <dbReference type="Rhea" id="RHEA:24793"/>
        <dbReference type="ChEBI" id="CHEBI:15378"/>
        <dbReference type="ChEBI" id="CHEBI:29985"/>
        <dbReference type="ChEBI" id="CHEBI:58278"/>
        <dbReference type="ChEBI" id="CHEBI:58359"/>
        <dbReference type="ChEBI" id="CHEBI:58475"/>
        <dbReference type="ChEBI" id="CHEBI:58525"/>
        <dbReference type="EC" id="4.3.2.10"/>
    </reaction>
</comment>
<dbReference type="GO" id="GO:0000107">
    <property type="term" value="F:imidazoleglycerol-phosphate synthase activity"/>
    <property type="evidence" value="ECO:0007669"/>
    <property type="project" value="TreeGrafter"/>
</dbReference>
<evidence type="ECO:0000256" key="8">
    <source>
        <dbReference type="ARBA" id="ARBA00047838"/>
    </source>
</evidence>
<evidence type="ECO:0000259" key="11">
    <source>
        <dbReference type="Pfam" id="PF00117"/>
    </source>
</evidence>
<keyword evidence="12" id="KW-0934">Plastid</keyword>
<dbReference type="UniPathway" id="UPA00031">
    <property type="reaction ID" value="UER00010"/>
</dbReference>
<feature type="active site" evidence="10">
    <location>
        <position position="144"/>
    </location>
</feature>
<keyword evidence="4" id="KW-0378">Hydrolase</keyword>
<dbReference type="GO" id="GO:0000105">
    <property type="term" value="P:L-histidine biosynthetic process"/>
    <property type="evidence" value="ECO:0007669"/>
    <property type="project" value="UniProtKB-UniPathway"/>
</dbReference>
<gene>
    <name evidence="12" type="primary">hisH</name>
</gene>
<evidence type="ECO:0000256" key="7">
    <source>
        <dbReference type="ARBA" id="ARBA00023239"/>
    </source>
</evidence>
<keyword evidence="12" id="KW-0150">Chloroplast</keyword>
<feature type="active site" description="Nucleophile" evidence="10">
    <location>
        <position position="40"/>
    </location>
</feature>
<comment type="catalytic activity">
    <reaction evidence="9">
        <text>L-glutamine + H2O = L-glutamate + NH4(+)</text>
        <dbReference type="Rhea" id="RHEA:15889"/>
        <dbReference type="ChEBI" id="CHEBI:15377"/>
        <dbReference type="ChEBI" id="CHEBI:28938"/>
        <dbReference type="ChEBI" id="CHEBI:29985"/>
        <dbReference type="ChEBI" id="CHEBI:58359"/>
        <dbReference type="EC" id="3.5.1.2"/>
    </reaction>
</comment>
<dbReference type="NCBIfam" id="TIGR01855">
    <property type="entry name" value="IMP_synth_hisH"/>
    <property type="match status" value="1"/>
</dbReference>
<dbReference type="RefSeq" id="YP_009968256.1">
    <property type="nucleotide sequence ID" value="NC_051883.1"/>
</dbReference>
<feature type="domain" description="Glutamine amidotransferase" evidence="11">
    <location>
        <begin position="2"/>
        <end position="149"/>
    </location>
</feature>
<dbReference type="AlphaFoldDB" id="A0A7G5VUJ0"/>
<proteinExistence type="predicted"/>
<dbReference type="PROSITE" id="PS51273">
    <property type="entry name" value="GATASE_TYPE_1"/>
    <property type="match status" value="1"/>
</dbReference>
<evidence type="ECO:0000256" key="4">
    <source>
        <dbReference type="ARBA" id="ARBA00022801"/>
    </source>
</evidence>
<keyword evidence="6" id="KW-0368">Histidine biosynthesis</keyword>
<evidence type="ECO:0000256" key="5">
    <source>
        <dbReference type="ARBA" id="ARBA00022962"/>
    </source>
</evidence>
<dbReference type="PANTHER" id="PTHR42701">
    <property type="entry name" value="IMIDAZOLE GLYCEROL PHOSPHATE SYNTHASE SUBUNIT HISH"/>
    <property type="match status" value="1"/>
</dbReference>
<keyword evidence="7" id="KW-0456">Lyase</keyword>
<evidence type="ECO:0000256" key="2">
    <source>
        <dbReference type="ARBA" id="ARBA00011152"/>
    </source>
</evidence>
<organism evidence="12">
    <name type="scientific">Cyanidiococcus yangmingshanensis</name>
    <dbReference type="NCBI Taxonomy" id="2690220"/>
    <lineage>
        <taxon>Eukaryota</taxon>
        <taxon>Rhodophyta</taxon>
        <taxon>Bangiophyceae</taxon>
        <taxon>Cyanidiales</taxon>
        <taxon>Cyanidiaceae</taxon>
        <taxon>Cyanidiococcus</taxon>
    </lineage>
</organism>
<keyword evidence="5" id="KW-0315">Glutamine amidotransferase</keyword>
<dbReference type="EMBL" id="MN431657">
    <property type="protein sequence ID" value="QMX77357.1"/>
    <property type="molecule type" value="Genomic_DNA"/>
</dbReference>
<evidence type="ECO:0000256" key="10">
    <source>
        <dbReference type="PIRSR" id="PIRSR000495-1"/>
    </source>
</evidence>
<comment type="pathway">
    <text evidence="1">Amino-acid biosynthesis; L-histidine biosynthesis; L-histidine from 5-phospho-alpha-D-ribose 1-diphosphate: step 5/9.</text>
</comment>
<evidence type="ECO:0000256" key="3">
    <source>
        <dbReference type="ARBA" id="ARBA00022605"/>
    </source>
</evidence>
<geneLocation type="chloroplast" evidence="12"/>
<evidence type="ECO:0000256" key="1">
    <source>
        <dbReference type="ARBA" id="ARBA00005091"/>
    </source>
</evidence>
<dbReference type="PIRSF" id="PIRSF000495">
    <property type="entry name" value="Amidotransf_hisH"/>
    <property type="match status" value="1"/>
</dbReference>
<comment type="subunit">
    <text evidence="2">Heterodimer of HisH and HisF.</text>
</comment>
<dbReference type="PANTHER" id="PTHR42701:SF1">
    <property type="entry name" value="IMIDAZOLE GLYCEROL PHOSPHATE SYNTHASE SUBUNIT HISH"/>
    <property type="match status" value="1"/>
</dbReference>
<dbReference type="InterPro" id="IPR029062">
    <property type="entry name" value="Class_I_gatase-like"/>
</dbReference>
<sequence>MLVVPGVGHFDLAMKKLEEKGLKLLIQNWIQKGNPYIGICLGMHILFESSEEGNEVGLGIYKSKVLQLPSQILPHMGWNQLHFQSSRWVDWSKWSQPTAWAYFVHSYGVIQEVAESHVCATTKYEQIQMVAAIERENCFAMQFHPEKSSQFGLWLWQQLLKKKAAS</sequence>
<dbReference type="InterPro" id="IPR010139">
    <property type="entry name" value="Imidazole-glycPsynth_HisH"/>
</dbReference>
<evidence type="ECO:0000256" key="9">
    <source>
        <dbReference type="ARBA" id="ARBA00049534"/>
    </source>
</evidence>
<dbReference type="GeneID" id="60450259"/>
<dbReference type="Gene3D" id="3.40.50.880">
    <property type="match status" value="1"/>
</dbReference>
<keyword evidence="12" id="KW-0808">Transferase</keyword>